<dbReference type="AlphaFoldDB" id="A0A1G6ZS90"/>
<dbReference type="STRING" id="69960.SAMN05421720_1039"/>
<feature type="transmembrane region" description="Helical" evidence="5">
    <location>
        <begin position="108"/>
        <end position="126"/>
    </location>
</feature>
<feature type="transmembrane region" description="Helical" evidence="5">
    <location>
        <begin position="17"/>
        <end position="38"/>
    </location>
</feature>
<comment type="subcellular location">
    <subcellularLocation>
        <location evidence="1">Membrane</location>
        <topology evidence="1">Multi-pass membrane protein</topology>
    </subcellularLocation>
</comment>
<evidence type="ECO:0000256" key="1">
    <source>
        <dbReference type="ARBA" id="ARBA00004141"/>
    </source>
</evidence>
<dbReference type="Pfam" id="PF00892">
    <property type="entry name" value="EamA"/>
    <property type="match status" value="2"/>
</dbReference>
<dbReference type="InterPro" id="IPR050638">
    <property type="entry name" value="AA-Vitamin_Transporters"/>
</dbReference>
<keyword evidence="2 5" id="KW-0812">Transmembrane</keyword>
<feature type="transmembrane region" description="Helical" evidence="5">
    <location>
        <begin position="138"/>
        <end position="156"/>
    </location>
</feature>
<keyword evidence="3 5" id="KW-1133">Transmembrane helix</keyword>
<keyword evidence="4 5" id="KW-0472">Membrane</keyword>
<feature type="transmembrane region" description="Helical" evidence="5">
    <location>
        <begin position="225"/>
        <end position="245"/>
    </location>
</feature>
<protein>
    <submittedName>
        <fullName evidence="7">EamA domain-containing membrane protein RarD</fullName>
    </submittedName>
</protein>
<evidence type="ECO:0000256" key="2">
    <source>
        <dbReference type="ARBA" id="ARBA00022692"/>
    </source>
</evidence>
<sequence>MSVAGVPVSPTMGLKEWAMLLSLSLLWGGSFFFVGVAVQALPPLTIVAARVGLAAPVLWMAVFALRRPIPRDPAVWAAFAVMGVLNNVIPFSLIVWGQTQIPSGLASILNATTPLFTVVVAGLLLADERFSAHKGLGVAIGFAGVVVLIGADALYVPDAPVLAQMAVLGAGLSYAFAAVFGRRFRGMGLDPLVTATGQVTFSGLIMVALAVGIDRPWTLPMPAVPVLASLLGLAVLCTALAYGLYFRILATAGATNVILVTFLVPVTAILLGVTVLDESLRASHLVGMAVIGAGLLVMDGRVLRRVA</sequence>
<feature type="transmembrane region" description="Helical" evidence="5">
    <location>
        <begin position="44"/>
        <end position="65"/>
    </location>
</feature>
<evidence type="ECO:0000256" key="5">
    <source>
        <dbReference type="SAM" id="Phobius"/>
    </source>
</evidence>
<feature type="transmembrane region" description="Helical" evidence="5">
    <location>
        <begin position="162"/>
        <end position="180"/>
    </location>
</feature>
<dbReference type="SUPFAM" id="SSF103481">
    <property type="entry name" value="Multidrug resistance efflux transporter EmrE"/>
    <property type="match status" value="2"/>
</dbReference>
<evidence type="ECO:0000256" key="4">
    <source>
        <dbReference type="ARBA" id="ARBA00023136"/>
    </source>
</evidence>
<dbReference type="PANTHER" id="PTHR32322:SF9">
    <property type="entry name" value="AMINO-ACID METABOLITE EFFLUX PUMP-RELATED"/>
    <property type="match status" value="1"/>
</dbReference>
<evidence type="ECO:0000256" key="3">
    <source>
        <dbReference type="ARBA" id="ARBA00022989"/>
    </source>
</evidence>
<proteinExistence type="predicted"/>
<feature type="transmembrane region" description="Helical" evidence="5">
    <location>
        <begin position="257"/>
        <end position="276"/>
    </location>
</feature>
<evidence type="ECO:0000313" key="8">
    <source>
        <dbReference type="Proteomes" id="UP000199412"/>
    </source>
</evidence>
<accession>A0A1G6ZS90</accession>
<dbReference type="EMBL" id="FNAP01000003">
    <property type="protein sequence ID" value="SDE05263.1"/>
    <property type="molecule type" value="Genomic_DNA"/>
</dbReference>
<feature type="domain" description="EamA" evidence="6">
    <location>
        <begin position="19"/>
        <end position="149"/>
    </location>
</feature>
<feature type="transmembrane region" description="Helical" evidence="5">
    <location>
        <begin position="192"/>
        <end position="213"/>
    </location>
</feature>
<reference evidence="7 8" key="1">
    <citation type="submission" date="2016-10" db="EMBL/GenBank/DDBJ databases">
        <authorList>
            <person name="de Groot N.N."/>
        </authorList>
    </citation>
    <scope>NUCLEOTIDE SEQUENCE [LARGE SCALE GENOMIC DNA]</scope>
    <source>
        <strain evidence="7 8">ATCC 700224</strain>
    </source>
</reference>
<keyword evidence="8" id="KW-1185">Reference proteome</keyword>
<organism evidence="7 8">
    <name type="scientific">Rhodospira trueperi</name>
    <dbReference type="NCBI Taxonomy" id="69960"/>
    <lineage>
        <taxon>Bacteria</taxon>
        <taxon>Pseudomonadati</taxon>
        <taxon>Pseudomonadota</taxon>
        <taxon>Alphaproteobacteria</taxon>
        <taxon>Rhodospirillales</taxon>
        <taxon>Rhodospirillaceae</taxon>
        <taxon>Rhodospira</taxon>
    </lineage>
</organism>
<feature type="domain" description="EamA" evidence="6">
    <location>
        <begin position="165"/>
        <end position="298"/>
    </location>
</feature>
<dbReference type="PANTHER" id="PTHR32322">
    <property type="entry name" value="INNER MEMBRANE TRANSPORTER"/>
    <property type="match status" value="1"/>
</dbReference>
<dbReference type="GO" id="GO:0016020">
    <property type="term" value="C:membrane"/>
    <property type="evidence" value="ECO:0007669"/>
    <property type="project" value="UniProtKB-SubCell"/>
</dbReference>
<name>A0A1G6ZS90_9PROT</name>
<evidence type="ECO:0000259" key="6">
    <source>
        <dbReference type="Pfam" id="PF00892"/>
    </source>
</evidence>
<dbReference type="InterPro" id="IPR000620">
    <property type="entry name" value="EamA_dom"/>
</dbReference>
<evidence type="ECO:0000313" key="7">
    <source>
        <dbReference type="EMBL" id="SDE05263.1"/>
    </source>
</evidence>
<feature type="transmembrane region" description="Helical" evidence="5">
    <location>
        <begin position="74"/>
        <end position="96"/>
    </location>
</feature>
<dbReference type="InterPro" id="IPR037185">
    <property type="entry name" value="EmrE-like"/>
</dbReference>
<gene>
    <name evidence="7" type="ORF">SAMN05421720_1039</name>
</gene>
<feature type="transmembrane region" description="Helical" evidence="5">
    <location>
        <begin position="282"/>
        <end position="303"/>
    </location>
</feature>
<dbReference type="Proteomes" id="UP000199412">
    <property type="component" value="Unassembled WGS sequence"/>
</dbReference>